<evidence type="ECO:0000313" key="2">
    <source>
        <dbReference type="Proteomes" id="UP000003835"/>
    </source>
</evidence>
<protein>
    <submittedName>
        <fullName evidence="1">Uncharacterized protein</fullName>
    </submittedName>
</protein>
<accession>B4VLW1</accession>
<sequence length="65" mass="7095">MLHRNFEFPKNNPVPLIGEDGIFDEGVISYQLSVISYQLSGEEEDGGNCVGAGFTTIFAVTPRCN</sequence>
<dbReference type="RefSeq" id="WP_006099484.1">
    <property type="nucleotide sequence ID" value="NZ_DS989844.1"/>
</dbReference>
<evidence type="ECO:0000313" key="1">
    <source>
        <dbReference type="EMBL" id="EDX77374.1"/>
    </source>
</evidence>
<name>B4VLW1_9CYAN</name>
<dbReference type="STRING" id="118168.MC7420_511"/>
<dbReference type="Proteomes" id="UP000003835">
    <property type="component" value="Unassembled WGS sequence"/>
</dbReference>
<proteinExistence type="predicted"/>
<gene>
    <name evidence="1" type="ORF">MC7420_511</name>
</gene>
<dbReference type="EMBL" id="DS989844">
    <property type="protein sequence ID" value="EDX77374.1"/>
    <property type="molecule type" value="Genomic_DNA"/>
</dbReference>
<keyword evidence="2" id="KW-1185">Reference proteome</keyword>
<reference evidence="1 2" key="1">
    <citation type="submission" date="2008-07" db="EMBL/GenBank/DDBJ databases">
        <authorList>
            <person name="Tandeau de Marsac N."/>
            <person name="Ferriera S."/>
            <person name="Johnson J."/>
            <person name="Kravitz S."/>
            <person name="Beeson K."/>
            <person name="Sutton G."/>
            <person name="Rogers Y.-H."/>
            <person name="Friedman R."/>
            <person name="Frazier M."/>
            <person name="Venter J.C."/>
        </authorList>
    </citation>
    <scope>NUCLEOTIDE SEQUENCE [LARGE SCALE GENOMIC DNA]</scope>
    <source>
        <strain evidence="1 2">PCC 7420</strain>
    </source>
</reference>
<dbReference type="HOGENOM" id="CLU_2842230_0_0_3"/>
<organism evidence="1 2">
    <name type="scientific">Coleofasciculus chthonoplastes PCC 7420</name>
    <dbReference type="NCBI Taxonomy" id="118168"/>
    <lineage>
        <taxon>Bacteria</taxon>
        <taxon>Bacillati</taxon>
        <taxon>Cyanobacteriota</taxon>
        <taxon>Cyanophyceae</taxon>
        <taxon>Coleofasciculales</taxon>
        <taxon>Coleofasciculaceae</taxon>
        <taxon>Coleofasciculus</taxon>
    </lineage>
</organism>
<dbReference type="AlphaFoldDB" id="B4VLW1"/>